<reference evidence="3 4" key="1">
    <citation type="submission" date="2019-03" db="EMBL/GenBank/DDBJ databases">
        <title>Genomic Encyclopedia of Type Strains, Phase IV (KMG-IV): sequencing the most valuable type-strain genomes for metagenomic binning, comparative biology and taxonomic classification.</title>
        <authorList>
            <person name="Goeker M."/>
        </authorList>
    </citation>
    <scope>NUCLEOTIDE SEQUENCE [LARGE SCALE GENOMIC DNA]</scope>
    <source>
        <strain evidence="3 4">DSM 28697</strain>
    </source>
</reference>
<dbReference type="SUPFAM" id="SSF56601">
    <property type="entry name" value="beta-lactamase/transpeptidase-like"/>
    <property type="match status" value="1"/>
</dbReference>
<dbReference type="EMBL" id="SNYJ01000017">
    <property type="protein sequence ID" value="TDQ36583.1"/>
    <property type="molecule type" value="Genomic_DNA"/>
</dbReference>
<keyword evidence="4" id="KW-1185">Reference proteome</keyword>
<dbReference type="RefSeq" id="WP_133581620.1">
    <property type="nucleotide sequence ID" value="NZ_SNYJ01000017.1"/>
</dbReference>
<dbReference type="PANTHER" id="PTHR43283:SF11">
    <property type="entry name" value="BETA-LACTAMASE-RELATED DOMAIN-CONTAINING PROTEIN"/>
    <property type="match status" value="1"/>
</dbReference>
<organism evidence="3 4">
    <name type="scientific">Aureibacillus halotolerans</name>
    <dbReference type="NCBI Taxonomy" id="1508390"/>
    <lineage>
        <taxon>Bacteria</taxon>
        <taxon>Bacillati</taxon>
        <taxon>Bacillota</taxon>
        <taxon>Bacilli</taxon>
        <taxon>Bacillales</taxon>
        <taxon>Bacillaceae</taxon>
        <taxon>Aureibacillus</taxon>
    </lineage>
</organism>
<dbReference type="InterPro" id="IPR050789">
    <property type="entry name" value="Diverse_Enzym_Activities"/>
</dbReference>
<dbReference type="AlphaFoldDB" id="A0A4R6TWF4"/>
<evidence type="ECO:0000259" key="2">
    <source>
        <dbReference type="Pfam" id="PF00144"/>
    </source>
</evidence>
<gene>
    <name evidence="3" type="ORF">EV213_11747</name>
</gene>
<evidence type="ECO:0000313" key="3">
    <source>
        <dbReference type="EMBL" id="TDQ36583.1"/>
    </source>
</evidence>
<sequence>MMTRNLEKEISWRTLTLPSDNIYFATSYVDFFKPLHQYLVKVTEEQWVPGVNIVVAQEGKMLYQGSYGNVGLIEPYKQANSIHTLYDIASLTKVTATWPAILFLVQNGLLSLDDQVSDHLPESTGFDVGNVTISHLLSHTGGLPAGTYVKQYGLQKEEIIKGILQTSLENRPGQNVIYSNRGFILLGLLVERITAQPLDEFVNETIWKPLHMKETCFNPIDKLRDSGRIAPTECVESKECLHGVVHDENARLLDGIAGHAGVFSTLHDMARFCGMVMGEGTFHGGQLLEESIVRQSLKKQTGDLEKPRGYGWDFFSPTVIGHLGFTGTSILIHRELNAFVILLTNRVHPSRENKHIKSIREHVHSYIWDGLRD</sequence>
<dbReference type="PANTHER" id="PTHR43283">
    <property type="entry name" value="BETA-LACTAMASE-RELATED"/>
    <property type="match status" value="1"/>
</dbReference>
<dbReference type="Pfam" id="PF00144">
    <property type="entry name" value="Beta-lactamase"/>
    <property type="match status" value="1"/>
</dbReference>
<dbReference type="GO" id="GO:0016787">
    <property type="term" value="F:hydrolase activity"/>
    <property type="evidence" value="ECO:0007669"/>
    <property type="project" value="UniProtKB-KW"/>
</dbReference>
<dbReference type="Proteomes" id="UP000295632">
    <property type="component" value="Unassembled WGS sequence"/>
</dbReference>
<name>A0A4R6TWF4_9BACI</name>
<evidence type="ECO:0000256" key="1">
    <source>
        <dbReference type="ARBA" id="ARBA00022801"/>
    </source>
</evidence>
<evidence type="ECO:0000313" key="4">
    <source>
        <dbReference type="Proteomes" id="UP000295632"/>
    </source>
</evidence>
<protein>
    <submittedName>
        <fullName evidence="3">CubicO group peptidase (Beta-lactamase class C family)</fullName>
    </submittedName>
</protein>
<dbReference type="Gene3D" id="3.40.710.10">
    <property type="entry name" value="DD-peptidase/beta-lactamase superfamily"/>
    <property type="match status" value="1"/>
</dbReference>
<accession>A0A4R6TWF4</accession>
<dbReference type="InterPro" id="IPR012338">
    <property type="entry name" value="Beta-lactam/transpept-like"/>
</dbReference>
<feature type="domain" description="Beta-lactamase-related" evidence="2">
    <location>
        <begin position="40"/>
        <end position="361"/>
    </location>
</feature>
<comment type="caution">
    <text evidence="3">The sequence shown here is derived from an EMBL/GenBank/DDBJ whole genome shotgun (WGS) entry which is preliminary data.</text>
</comment>
<keyword evidence="1" id="KW-0378">Hydrolase</keyword>
<dbReference type="OrthoDB" id="9770183at2"/>
<proteinExistence type="predicted"/>
<dbReference type="InterPro" id="IPR001466">
    <property type="entry name" value="Beta-lactam-related"/>
</dbReference>